<dbReference type="InterPro" id="IPR049945">
    <property type="entry name" value="AAA_22"/>
</dbReference>
<dbReference type="HOGENOM" id="CLU_433996_0_0_0"/>
<sequence>MDRANGPVQTEAEATQPRDHSEEFHSLVLVSRRCLLETAARALDHGMGLGLITGAAGSGKSWLAGRLPAPPFKPQWGTPSPTVPPMTTRPLVVEIHPATRPRDLLARLLRQLGDPAASNDSTGTCWDETADSSAVFQGDLPSRLADLLTDQTSEGQRWSLLVEEAQNLSPAAAEVIRVLSNRIARPDGFASIWLIGQTPLVRLLRTRPYQPLETRLGCHLQLPPLTLDEARHLLTTRWPEANWHQPILERLYEEARGNPRALLSLAACEYHRLPRIETFGVSLPWVGFRNEVPARHPVAAASQDPPRFDTASSLAAGQPAVSPHADHEEPQGSQPTASSSSPQITPQADELPRLLAQWFRDASSERPGTGIRIGEHSVEVGWGVSSDSDSDVEREEDSHHQLPLAPTGSGTIGESCPLDIETEMDDSDVVEISDQTSHSIQPTSADVPATSEWVATTEVQASSATIHARGDGNEDRLETVVPEVPALDSILWNRSPTVEPGDSQRASSLPAGEEVVGEEVVMDRYALIQAQNEWRLGGDLDRAWKAAQRAAVSRHRDADEVQIRSSSDEPGATRCESPPPLETQTASGPIRDVQPIGPGSRFGPTIWREDQQSFAPYGRLFQGRSPRGRD</sequence>
<name>E8QWM0_ISOPI</name>
<accession>E8QWM0</accession>
<feature type="compositionally biased region" description="Polar residues" evidence="1">
    <location>
        <begin position="331"/>
        <end position="346"/>
    </location>
</feature>
<evidence type="ECO:0000256" key="1">
    <source>
        <dbReference type="SAM" id="MobiDB-lite"/>
    </source>
</evidence>
<feature type="region of interest" description="Disordered" evidence="1">
    <location>
        <begin position="1"/>
        <end position="21"/>
    </location>
</feature>
<feature type="region of interest" description="Disordered" evidence="1">
    <location>
        <begin position="555"/>
        <end position="630"/>
    </location>
</feature>
<feature type="region of interest" description="Disordered" evidence="1">
    <location>
        <begin position="493"/>
        <end position="512"/>
    </location>
</feature>
<evidence type="ECO:0000313" key="4">
    <source>
        <dbReference type="Proteomes" id="UP000008631"/>
    </source>
</evidence>
<dbReference type="InterPro" id="IPR027417">
    <property type="entry name" value="P-loop_NTPase"/>
</dbReference>
<dbReference type="STRING" id="575540.Isop_1326"/>
<dbReference type="KEGG" id="ipa:Isop_1326"/>
<dbReference type="RefSeq" id="WP_013564200.1">
    <property type="nucleotide sequence ID" value="NC_014962.1"/>
</dbReference>
<dbReference type="EMBL" id="CP002353">
    <property type="protein sequence ID" value="ADV61912.1"/>
    <property type="molecule type" value="Genomic_DNA"/>
</dbReference>
<organism evidence="3 4">
    <name type="scientific">Isosphaera pallida (strain ATCC 43644 / DSM 9630 / IS1B)</name>
    <dbReference type="NCBI Taxonomy" id="575540"/>
    <lineage>
        <taxon>Bacteria</taxon>
        <taxon>Pseudomonadati</taxon>
        <taxon>Planctomycetota</taxon>
        <taxon>Planctomycetia</taxon>
        <taxon>Isosphaerales</taxon>
        <taxon>Isosphaeraceae</taxon>
        <taxon>Isosphaera</taxon>
    </lineage>
</organism>
<dbReference type="InterPro" id="IPR052026">
    <property type="entry name" value="ExeA_AAA_ATPase_DNA-bind"/>
</dbReference>
<dbReference type="AlphaFoldDB" id="E8QWM0"/>
<feature type="domain" description="ORC1/DEAH AAA+ ATPase" evidence="2">
    <location>
        <begin position="46"/>
        <end position="204"/>
    </location>
</feature>
<reference evidence="3 4" key="2">
    <citation type="journal article" date="2011" name="Stand. Genomic Sci.">
        <title>Complete genome sequence of Isosphaera pallida type strain (IS1B).</title>
        <authorList>
            <consortium name="US DOE Joint Genome Institute (JGI-PGF)"/>
            <person name="Goker M."/>
            <person name="Cleland D."/>
            <person name="Saunders E."/>
            <person name="Lapidus A."/>
            <person name="Nolan M."/>
            <person name="Lucas S."/>
            <person name="Hammon N."/>
            <person name="Deshpande S."/>
            <person name="Cheng J.F."/>
            <person name="Tapia R."/>
            <person name="Han C."/>
            <person name="Goodwin L."/>
            <person name="Pitluck S."/>
            <person name="Liolios K."/>
            <person name="Pagani I."/>
            <person name="Ivanova N."/>
            <person name="Mavromatis K."/>
            <person name="Pati A."/>
            <person name="Chen A."/>
            <person name="Palaniappan K."/>
            <person name="Land M."/>
            <person name="Hauser L."/>
            <person name="Chang Y.J."/>
            <person name="Jeffries C.D."/>
            <person name="Detter J.C."/>
            <person name="Beck B."/>
            <person name="Woyke T."/>
            <person name="Bristow J."/>
            <person name="Eisen J.A."/>
            <person name="Markowitz V."/>
            <person name="Hugenholtz P."/>
            <person name="Kyrpides N.C."/>
            <person name="Klenk H.P."/>
        </authorList>
    </citation>
    <scope>NUCLEOTIDE SEQUENCE [LARGE SCALE GENOMIC DNA]</scope>
    <source>
        <strain evidence="4">ATCC 43644 / DSM 9630 / IS1B</strain>
    </source>
</reference>
<keyword evidence="4" id="KW-1185">Reference proteome</keyword>
<feature type="region of interest" description="Disordered" evidence="1">
    <location>
        <begin position="383"/>
        <end position="412"/>
    </location>
</feature>
<dbReference type="Pfam" id="PF13401">
    <property type="entry name" value="AAA_22"/>
    <property type="match status" value="1"/>
</dbReference>
<feature type="region of interest" description="Disordered" evidence="1">
    <location>
        <begin position="298"/>
        <end position="346"/>
    </location>
</feature>
<protein>
    <recommendedName>
        <fullName evidence="2">ORC1/DEAH AAA+ ATPase domain-containing protein</fullName>
    </recommendedName>
</protein>
<evidence type="ECO:0000259" key="2">
    <source>
        <dbReference type="Pfam" id="PF13401"/>
    </source>
</evidence>
<dbReference type="GO" id="GO:0016887">
    <property type="term" value="F:ATP hydrolysis activity"/>
    <property type="evidence" value="ECO:0007669"/>
    <property type="project" value="InterPro"/>
</dbReference>
<dbReference type="eggNOG" id="COG3267">
    <property type="taxonomic scope" value="Bacteria"/>
</dbReference>
<dbReference type="SUPFAM" id="SSF52540">
    <property type="entry name" value="P-loop containing nucleoside triphosphate hydrolases"/>
    <property type="match status" value="1"/>
</dbReference>
<gene>
    <name evidence="3" type="ordered locus">Isop_1326</name>
</gene>
<dbReference type="PANTHER" id="PTHR35894:SF1">
    <property type="entry name" value="PHOSPHORIBULOKINASE _ URIDINE KINASE FAMILY"/>
    <property type="match status" value="1"/>
</dbReference>
<dbReference type="PANTHER" id="PTHR35894">
    <property type="entry name" value="GENERAL SECRETION PATHWAY PROTEIN A-RELATED"/>
    <property type="match status" value="1"/>
</dbReference>
<dbReference type="Proteomes" id="UP000008631">
    <property type="component" value="Chromosome"/>
</dbReference>
<proteinExistence type="predicted"/>
<dbReference type="OrthoDB" id="260346at2"/>
<reference key="1">
    <citation type="submission" date="2010-11" db="EMBL/GenBank/DDBJ databases">
        <title>The complete sequence of chromosome of Isophaera pallida ATCC 43644.</title>
        <authorList>
            <consortium name="US DOE Joint Genome Institute (JGI-PGF)"/>
            <person name="Lucas S."/>
            <person name="Copeland A."/>
            <person name="Lapidus A."/>
            <person name="Bruce D."/>
            <person name="Goodwin L."/>
            <person name="Pitluck S."/>
            <person name="Kyrpides N."/>
            <person name="Mavromatis K."/>
            <person name="Pagani I."/>
            <person name="Ivanova N."/>
            <person name="Saunders E."/>
            <person name="Brettin T."/>
            <person name="Detter J.C."/>
            <person name="Han C."/>
            <person name="Tapia R."/>
            <person name="Land M."/>
            <person name="Hauser L."/>
            <person name="Markowitz V."/>
            <person name="Cheng J.-F."/>
            <person name="Hugenholtz P."/>
            <person name="Woyke T."/>
            <person name="Wu D."/>
            <person name="Eisen J.A."/>
        </authorList>
    </citation>
    <scope>NUCLEOTIDE SEQUENCE</scope>
    <source>
        <strain>ATCC 43644</strain>
    </source>
</reference>
<dbReference type="InParanoid" id="E8QWM0"/>
<evidence type="ECO:0000313" key="3">
    <source>
        <dbReference type="EMBL" id="ADV61912.1"/>
    </source>
</evidence>